<name>A0A516S9Y7_9NEIS</name>
<dbReference type="KEGG" id="cari:FNU76_00570"/>
<reference evidence="2" key="1">
    <citation type="submission" date="2019-07" db="EMBL/GenBank/DDBJ databases">
        <title>Chitinimonas sp. nov., isolated from Ny-Alesund, arctica soil.</title>
        <authorList>
            <person name="Xu Q."/>
            <person name="Peng F."/>
        </authorList>
    </citation>
    <scope>NUCLEOTIDE SEQUENCE [LARGE SCALE GENOMIC DNA]</scope>
    <source>
        <strain evidence="2">R3-44</strain>
    </source>
</reference>
<proteinExistence type="predicted"/>
<gene>
    <name evidence="1" type="ORF">FNU76_00570</name>
</gene>
<dbReference type="Pfam" id="PF05565">
    <property type="entry name" value="Sipho_Gp157"/>
    <property type="match status" value="1"/>
</dbReference>
<protein>
    <submittedName>
        <fullName evidence="1">Siphovirus Gp157 family protein</fullName>
    </submittedName>
</protein>
<accession>A0A516S9Y7</accession>
<dbReference type="Proteomes" id="UP000317550">
    <property type="component" value="Chromosome"/>
</dbReference>
<dbReference type="RefSeq" id="WP_143855884.1">
    <property type="nucleotide sequence ID" value="NZ_CP041730.1"/>
</dbReference>
<evidence type="ECO:0000313" key="1">
    <source>
        <dbReference type="EMBL" id="QDQ24959.1"/>
    </source>
</evidence>
<evidence type="ECO:0000313" key="2">
    <source>
        <dbReference type="Proteomes" id="UP000317550"/>
    </source>
</evidence>
<dbReference type="AlphaFoldDB" id="A0A516S9Y7"/>
<organism evidence="1 2">
    <name type="scientific">Chitinimonas arctica</name>
    <dbReference type="NCBI Taxonomy" id="2594795"/>
    <lineage>
        <taxon>Bacteria</taxon>
        <taxon>Pseudomonadati</taxon>
        <taxon>Pseudomonadota</taxon>
        <taxon>Betaproteobacteria</taxon>
        <taxon>Neisseriales</taxon>
        <taxon>Chitinibacteraceae</taxon>
        <taxon>Chitinimonas</taxon>
    </lineage>
</organism>
<dbReference type="InterPro" id="IPR008840">
    <property type="entry name" value="Sipho_Gp157"/>
</dbReference>
<keyword evidence="2" id="KW-1185">Reference proteome</keyword>
<sequence>MTALYILAKEYRTAAEKLADLDLPPEIVADTLEGLAGALEIKATNVAMFIRNLEANAEAIKGAEKQMAERRRAMESRAENLRDYLKGAMQATQIKVIDSPYFKMAIRDNPQSVVIDTASQIPAKFMRQPDPPPAQPDKKLIAAALNAGEEVSGARLVRGSRLDIR</sequence>
<dbReference type="OrthoDB" id="8611610at2"/>
<dbReference type="EMBL" id="CP041730">
    <property type="protein sequence ID" value="QDQ24959.1"/>
    <property type="molecule type" value="Genomic_DNA"/>
</dbReference>